<reference evidence="2" key="2">
    <citation type="journal article" date="2022" name="Res Sq">
        <title>Comparative Genomics Reveals Insights into the Divergent Evolution of Astigmatic Mites and Household Pest Adaptations.</title>
        <authorList>
            <person name="Xiong Q."/>
            <person name="Wan A.T.-Y."/>
            <person name="Liu X.-Y."/>
            <person name="Fung C.S.-H."/>
            <person name="Xiao X."/>
            <person name="Malainual N."/>
            <person name="Hou J."/>
            <person name="Wang L."/>
            <person name="Wang M."/>
            <person name="Yang K."/>
            <person name="Cui Y."/>
            <person name="Leung E."/>
            <person name="Nong W."/>
            <person name="Shin S.-K."/>
            <person name="Au S."/>
            <person name="Jeong K.Y."/>
            <person name="Chew F.T."/>
            <person name="Hui J."/>
            <person name="Leung T.F."/>
            <person name="Tungtrongchitr A."/>
            <person name="Zhong N."/>
            <person name="Liu Z."/>
            <person name="Tsui S."/>
        </authorList>
    </citation>
    <scope>NUCLEOTIDE SEQUENCE</scope>
    <source>
        <strain evidence="2">Derf</strain>
        <tissue evidence="2">Whole organism</tissue>
    </source>
</reference>
<dbReference type="Proteomes" id="UP000790347">
    <property type="component" value="Unassembled WGS sequence"/>
</dbReference>
<keyword evidence="3" id="KW-1185">Reference proteome</keyword>
<name>A0A922KZM3_DERFA</name>
<comment type="caution">
    <text evidence="2">The sequence shown here is derived from an EMBL/GenBank/DDBJ whole genome shotgun (WGS) entry which is preliminary data.</text>
</comment>
<accession>A0A922KZM3</accession>
<proteinExistence type="predicted"/>
<evidence type="ECO:0000256" key="1">
    <source>
        <dbReference type="SAM" id="MobiDB-lite"/>
    </source>
</evidence>
<dbReference type="EMBL" id="ASGP02000008">
    <property type="protein sequence ID" value="KAH9494144.1"/>
    <property type="molecule type" value="Genomic_DNA"/>
</dbReference>
<organism evidence="2 3">
    <name type="scientific">Dermatophagoides farinae</name>
    <name type="common">American house dust mite</name>
    <dbReference type="NCBI Taxonomy" id="6954"/>
    <lineage>
        <taxon>Eukaryota</taxon>
        <taxon>Metazoa</taxon>
        <taxon>Ecdysozoa</taxon>
        <taxon>Arthropoda</taxon>
        <taxon>Chelicerata</taxon>
        <taxon>Arachnida</taxon>
        <taxon>Acari</taxon>
        <taxon>Acariformes</taxon>
        <taxon>Sarcoptiformes</taxon>
        <taxon>Astigmata</taxon>
        <taxon>Psoroptidia</taxon>
        <taxon>Analgoidea</taxon>
        <taxon>Pyroglyphidae</taxon>
        <taxon>Dermatophagoidinae</taxon>
        <taxon>Dermatophagoides</taxon>
    </lineage>
</organism>
<dbReference type="AlphaFoldDB" id="A0A922KZM3"/>
<evidence type="ECO:0000313" key="3">
    <source>
        <dbReference type="Proteomes" id="UP000790347"/>
    </source>
</evidence>
<gene>
    <name evidence="2" type="ORF">DERF_014855</name>
</gene>
<evidence type="ECO:0000313" key="2">
    <source>
        <dbReference type="EMBL" id="KAH9494144.1"/>
    </source>
</evidence>
<protein>
    <submittedName>
        <fullName evidence="2">Uncharacterized protein</fullName>
    </submittedName>
</protein>
<sequence>MTVPKSGISPMHTGLSNNPVDVRSFACKNTISFGLS</sequence>
<reference evidence="2" key="1">
    <citation type="submission" date="2013-05" db="EMBL/GenBank/DDBJ databases">
        <authorList>
            <person name="Yim A.K.Y."/>
            <person name="Chan T.F."/>
            <person name="Ji K.M."/>
            <person name="Liu X.Y."/>
            <person name="Zhou J.W."/>
            <person name="Li R.Q."/>
            <person name="Yang K.Y."/>
            <person name="Li J."/>
            <person name="Li M."/>
            <person name="Law P.T.W."/>
            <person name="Wu Y.L."/>
            <person name="Cai Z.L."/>
            <person name="Qin H."/>
            <person name="Bao Y."/>
            <person name="Leung R.K.K."/>
            <person name="Ng P.K.S."/>
            <person name="Zou J."/>
            <person name="Zhong X.J."/>
            <person name="Ran P.X."/>
            <person name="Zhong N.S."/>
            <person name="Liu Z.G."/>
            <person name="Tsui S.K.W."/>
        </authorList>
    </citation>
    <scope>NUCLEOTIDE SEQUENCE</scope>
    <source>
        <strain evidence="2">Derf</strain>
        <tissue evidence="2">Whole organism</tissue>
    </source>
</reference>
<feature type="region of interest" description="Disordered" evidence="1">
    <location>
        <begin position="1"/>
        <end position="20"/>
    </location>
</feature>